<gene>
    <name evidence="3" type="ORF">TELCIR_19522</name>
</gene>
<dbReference type="Pfam" id="PF00026">
    <property type="entry name" value="Asp"/>
    <property type="match status" value="1"/>
</dbReference>
<reference evidence="3 4" key="1">
    <citation type="submission" date="2015-09" db="EMBL/GenBank/DDBJ databases">
        <title>Draft genome of the parasitic nematode Teladorsagia circumcincta isolate WARC Sus (inbred).</title>
        <authorList>
            <person name="Mitreva M."/>
        </authorList>
    </citation>
    <scope>NUCLEOTIDE SEQUENCE [LARGE SCALE GENOMIC DNA]</scope>
    <source>
        <strain evidence="3 4">S</strain>
    </source>
</reference>
<evidence type="ECO:0000313" key="4">
    <source>
        <dbReference type="Proteomes" id="UP000230423"/>
    </source>
</evidence>
<dbReference type="GO" id="GO:0006508">
    <property type="term" value="P:proteolysis"/>
    <property type="evidence" value="ECO:0007669"/>
    <property type="project" value="InterPro"/>
</dbReference>
<dbReference type="GO" id="GO:0004190">
    <property type="term" value="F:aspartic-type endopeptidase activity"/>
    <property type="evidence" value="ECO:0007669"/>
    <property type="project" value="InterPro"/>
</dbReference>
<evidence type="ECO:0000256" key="1">
    <source>
        <dbReference type="ARBA" id="ARBA00007447"/>
    </source>
</evidence>
<dbReference type="Proteomes" id="UP000230423">
    <property type="component" value="Unassembled WGS sequence"/>
</dbReference>
<dbReference type="Gene3D" id="2.40.70.10">
    <property type="entry name" value="Acid Proteases"/>
    <property type="match status" value="1"/>
</dbReference>
<dbReference type="PANTHER" id="PTHR47966">
    <property type="entry name" value="BETA-SITE APP-CLEAVING ENZYME, ISOFORM A-RELATED"/>
    <property type="match status" value="1"/>
</dbReference>
<sequence>VCKVFCPDQDCCKKRSSSNKKNPCKGKKYFDSKNSATYVKLENRTEFSIAYGTGDAAGFLGNDTVRFGAETENPLIVPGTVFGQAERIADFFEGHPIDGILGLAFRRLAVENVNPPFLRAVDLGLVDPIFTVYLKRLGGRIIKNFFYAEL</sequence>
<feature type="domain" description="Peptidase A1" evidence="2">
    <location>
        <begin position="1"/>
        <end position="150"/>
    </location>
</feature>
<evidence type="ECO:0000313" key="3">
    <source>
        <dbReference type="EMBL" id="PIO59027.1"/>
    </source>
</evidence>
<dbReference type="OrthoDB" id="5866118at2759"/>
<dbReference type="InterPro" id="IPR034164">
    <property type="entry name" value="Pepsin-like_dom"/>
</dbReference>
<keyword evidence="4" id="KW-1185">Reference proteome</keyword>
<evidence type="ECO:0000259" key="2">
    <source>
        <dbReference type="PROSITE" id="PS51767"/>
    </source>
</evidence>
<feature type="non-terminal residue" evidence="3">
    <location>
        <position position="1"/>
    </location>
</feature>
<proteinExistence type="inferred from homology"/>
<protein>
    <recommendedName>
        <fullName evidence="2">Peptidase A1 domain-containing protein</fullName>
    </recommendedName>
</protein>
<dbReference type="InterPro" id="IPR033121">
    <property type="entry name" value="PEPTIDASE_A1"/>
</dbReference>
<accession>A0A2G9TM51</accession>
<dbReference type="PROSITE" id="PS51767">
    <property type="entry name" value="PEPTIDASE_A1"/>
    <property type="match status" value="1"/>
</dbReference>
<dbReference type="AlphaFoldDB" id="A0A2G9TM51"/>
<dbReference type="EMBL" id="KZ359058">
    <property type="protein sequence ID" value="PIO59027.1"/>
    <property type="molecule type" value="Genomic_DNA"/>
</dbReference>
<comment type="similarity">
    <text evidence="1">Belongs to the peptidase A1 family.</text>
</comment>
<dbReference type="GO" id="GO:0005764">
    <property type="term" value="C:lysosome"/>
    <property type="evidence" value="ECO:0007669"/>
    <property type="project" value="TreeGrafter"/>
</dbReference>
<dbReference type="InterPro" id="IPR001461">
    <property type="entry name" value="Aspartic_peptidase_A1"/>
</dbReference>
<dbReference type="PANTHER" id="PTHR47966:SF45">
    <property type="entry name" value="PEPTIDASE A1 DOMAIN-CONTAINING PROTEIN"/>
    <property type="match status" value="1"/>
</dbReference>
<dbReference type="SUPFAM" id="SSF50630">
    <property type="entry name" value="Acid proteases"/>
    <property type="match status" value="1"/>
</dbReference>
<organism evidence="3 4">
    <name type="scientific">Teladorsagia circumcincta</name>
    <name type="common">Brown stomach worm</name>
    <name type="synonym">Ostertagia circumcincta</name>
    <dbReference type="NCBI Taxonomy" id="45464"/>
    <lineage>
        <taxon>Eukaryota</taxon>
        <taxon>Metazoa</taxon>
        <taxon>Ecdysozoa</taxon>
        <taxon>Nematoda</taxon>
        <taxon>Chromadorea</taxon>
        <taxon>Rhabditida</taxon>
        <taxon>Rhabditina</taxon>
        <taxon>Rhabditomorpha</taxon>
        <taxon>Strongyloidea</taxon>
        <taxon>Trichostrongylidae</taxon>
        <taxon>Teladorsagia</taxon>
    </lineage>
</organism>
<dbReference type="InterPro" id="IPR021109">
    <property type="entry name" value="Peptidase_aspartic_dom_sf"/>
</dbReference>
<dbReference type="CDD" id="cd05471">
    <property type="entry name" value="pepsin_like"/>
    <property type="match status" value="1"/>
</dbReference>
<name>A0A2G9TM51_TELCI</name>